<gene>
    <name evidence="1" type="ORF">MGAL_10B083405</name>
</gene>
<dbReference type="AlphaFoldDB" id="A0A8B6DET5"/>
<proteinExistence type="predicted"/>
<evidence type="ECO:0000313" key="1">
    <source>
        <dbReference type="EMBL" id="VDI18164.1"/>
    </source>
</evidence>
<organism evidence="1 2">
    <name type="scientific">Mytilus galloprovincialis</name>
    <name type="common">Mediterranean mussel</name>
    <dbReference type="NCBI Taxonomy" id="29158"/>
    <lineage>
        <taxon>Eukaryota</taxon>
        <taxon>Metazoa</taxon>
        <taxon>Spiralia</taxon>
        <taxon>Lophotrochozoa</taxon>
        <taxon>Mollusca</taxon>
        <taxon>Bivalvia</taxon>
        <taxon>Autobranchia</taxon>
        <taxon>Pteriomorphia</taxon>
        <taxon>Mytilida</taxon>
        <taxon>Mytiloidea</taxon>
        <taxon>Mytilidae</taxon>
        <taxon>Mytilinae</taxon>
        <taxon>Mytilus</taxon>
    </lineage>
</organism>
<protein>
    <submittedName>
        <fullName evidence="1">Uncharacterized protein</fullName>
    </submittedName>
</protein>
<name>A0A8B6DET5_MYTGA</name>
<evidence type="ECO:0000313" key="2">
    <source>
        <dbReference type="Proteomes" id="UP000596742"/>
    </source>
</evidence>
<comment type="caution">
    <text evidence="1">The sequence shown here is derived from an EMBL/GenBank/DDBJ whole genome shotgun (WGS) entry which is preliminary data.</text>
</comment>
<dbReference type="EMBL" id="UYJE01003300">
    <property type="protein sequence ID" value="VDI18164.1"/>
    <property type="molecule type" value="Genomic_DNA"/>
</dbReference>
<reference evidence="1" key="1">
    <citation type="submission" date="2018-11" db="EMBL/GenBank/DDBJ databases">
        <authorList>
            <person name="Alioto T."/>
            <person name="Alioto T."/>
        </authorList>
    </citation>
    <scope>NUCLEOTIDE SEQUENCE</scope>
</reference>
<keyword evidence="2" id="KW-1185">Reference proteome</keyword>
<dbReference type="Proteomes" id="UP000596742">
    <property type="component" value="Unassembled WGS sequence"/>
</dbReference>
<sequence>MIDQQDEQRKQMELKHGQRDRIGTHLEFVVVGRYDIYTERSKPWGNYRFGVEEQKNIQAMQENRRVVTMKMLVKSAEKMSKESVMKISCRLGLSNIQQPLWQSADARHRREFVQQEVRRGEEERSTSKSLQVDCRGFVSQTFWRAFGSLELIGPWLEKLGLRRRKPLVGYGGREKSSGRASWLLANCERRTP</sequence>
<accession>A0A8B6DET5</accession>